<evidence type="ECO:0000256" key="4">
    <source>
        <dbReference type="ARBA" id="ARBA00022679"/>
    </source>
</evidence>
<keyword evidence="8" id="KW-0862">Zinc</keyword>
<dbReference type="PROSITE" id="PS50089">
    <property type="entry name" value="ZF_RING_2"/>
    <property type="match status" value="1"/>
</dbReference>
<organism evidence="14 15">
    <name type="scientific">Cronartium quercuum f. sp. fusiforme G11</name>
    <dbReference type="NCBI Taxonomy" id="708437"/>
    <lineage>
        <taxon>Eukaryota</taxon>
        <taxon>Fungi</taxon>
        <taxon>Dikarya</taxon>
        <taxon>Basidiomycota</taxon>
        <taxon>Pucciniomycotina</taxon>
        <taxon>Pucciniomycetes</taxon>
        <taxon>Pucciniales</taxon>
        <taxon>Coleosporiaceae</taxon>
        <taxon>Cronartium</taxon>
    </lineage>
</organism>
<evidence type="ECO:0000256" key="1">
    <source>
        <dbReference type="ARBA" id="ARBA00004123"/>
    </source>
</evidence>
<evidence type="ECO:0000259" key="12">
    <source>
        <dbReference type="PROSITE" id="PS50089"/>
    </source>
</evidence>
<name>A0A9P6T774_9BASI</name>
<comment type="pathway">
    <text evidence="2">Protein modification; protein sumoylation.</text>
</comment>
<dbReference type="InterPro" id="IPR013083">
    <property type="entry name" value="Znf_RING/FYVE/PHD"/>
</dbReference>
<dbReference type="SUPFAM" id="SSF57850">
    <property type="entry name" value="RING/U-box"/>
    <property type="match status" value="1"/>
</dbReference>
<dbReference type="EMBL" id="MU167378">
    <property type="protein sequence ID" value="KAG0141621.1"/>
    <property type="molecule type" value="Genomic_DNA"/>
</dbReference>
<dbReference type="AlphaFoldDB" id="A0A9P6T774"/>
<evidence type="ECO:0000256" key="11">
    <source>
        <dbReference type="SAM" id="MobiDB-lite"/>
    </source>
</evidence>
<accession>A0A9P6T774</accession>
<dbReference type="Pfam" id="PF11789">
    <property type="entry name" value="zf-Nse"/>
    <property type="match status" value="1"/>
</dbReference>
<dbReference type="PROSITE" id="PS51044">
    <property type="entry name" value="ZF_SP_RING"/>
    <property type="match status" value="1"/>
</dbReference>
<evidence type="ECO:0000313" key="15">
    <source>
        <dbReference type="Proteomes" id="UP000886653"/>
    </source>
</evidence>
<dbReference type="GO" id="GO:0016925">
    <property type="term" value="P:protein sumoylation"/>
    <property type="evidence" value="ECO:0007669"/>
    <property type="project" value="TreeGrafter"/>
</dbReference>
<dbReference type="InterPro" id="IPR026846">
    <property type="entry name" value="Nse2(Mms21)"/>
</dbReference>
<evidence type="ECO:0000256" key="8">
    <source>
        <dbReference type="ARBA" id="ARBA00022833"/>
    </source>
</evidence>
<dbReference type="GO" id="GO:0008270">
    <property type="term" value="F:zinc ion binding"/>
    <property type="evidence" value="ECO:0007669"/>
    <property type="project" value="UniProtKB-KW"/>
</dbReference>
<feature type="domain" description="RING-type" evidence="12">
    <location>
        <begin position="215"/>
        <end position="255"/>
    </location>
</feature>
<keyword evidence="4" id="KW-0808">Transferase</keyword>
<evidence type="ECO:0000256" key="7">
    <source>
        <dbReference type="ARBA" id="ARBA00022786"/>
    </source>
</evidence>
<dbReference type="PANTHER" id="PTHR21330">
    <property type="entry name" value="E3 SUMO-PROTEIN LIGASE NSE2"/>
    <property type="match status" value="1"/>
</dbReference>
<evidence type="ECO:0000256" key="6">
    <source>
        <dbReference type="ARBA" id="ARBA00022771"/>
    </source>
</evidence>
<evidence type="ECO:0000256" key="5">
    <source>
        <dbReference type="ARBA" id="ARBA00022723"/>
    </source>
</evidence>
<evidence type="ECO:0000259" key="13">
    <source>
        <dbReference type="PROSITE" id="PS51044"/>
    </source>
</evidence>
<evidence type="ECO:0000256" key="10">
    <source>
        <dbReference type="PROSITE-ProRule" id="PRU00452"/>
    </source>
</evidence>
<dbReference type="InterPro" id="IPR001841">
    <property type="entry name" value="Znf_RING"/>
</dbReference>
<dbReference type="PANTHER" id="PTHR21330:SF1">
    <property type="entry name" value="E3 SUMO-PROTEIN LIGASE NSE2"/>
    <property type="match status" value="1"/>
</dbReference>
<evidence type="ECO:0000256" key="2">
    <source>
        <dbReference type="ARBA" id="ARBA00004718"/>
    </source>
</evidence>
<dbReference type="GO" id="GO:0030915">
    <property type="term" value="C:Smc5-Smc6 complex"/>
    <property type="evidence" value="ECO:0007669"/>
    <property type="project" value="InterPro"/>
</dbReference>
<dbReference type="OrthoDB" id="26899at2759"/>
<feature type="domain" description="SP-RING-type" evidence="13">
    <location>
        <begin position="200"/>
        <end position="289"/>
    </location>
</feature>
<evidence type="ECO:0000313" key="14">
    <source>
        <dbReference type="EMBL" id="KAG0141621.1"/>
    </source>
</evidence>
<dbReference type="GO" id="GO:0000724">
    <property type="term" value="P:double-strand break repair via homologous recombination"/>
    <property type="evidence" value="ECO:0007669"/>
    <property type="project" value="InterPro"/>
</dbReference>
<reference evidence="14" key="1">
    <citation type="submission" date="2013-11" db="EMBL/GenBank/DDBJ databases">
        <title>Genome sequence of the fusiform rust pathogen reveals effectors for host alternation and coevolution with pine.</title>
        <authorList>
            <consortium name="DOE Joint Genome Institute"/>
            <person name="Smith K."/>
            <person name="Pendleton A."/>
            <person name="Kubisiak T."/>
            <person name="Anderson C."/>
            <person name="Salamov A."/>
            <person name="Aerts A."/>
            <person name="Riley R."/>
            <person name="Clum A."/>
            <person name="Lindquist E."/>
            <person name="Ence D."/>
            <person name="Campbell M."/>
            <person name="Kronenberg Z."/>
            <person name="Feau N."/>
            <person name="Dhillon B."/>
            <person name="Hamelin R."/>
            <person name="Burleigh J."/>
            <person name="Smith J."/>
            <person name="Yandell M."/>
            <person name="Nelson C."/>
            <person name="Grigoriev I."/>
            <person name="Davis J."/>
        </authorList>
    </citation>
    <scope>NUCLEOTIDE SEQUENCE</scope>
    <source>
        <strain evidence="14">G11</strain>
    </source>
</reference>
<comment type="caution">
    <text evidence="14">The sequence shown here is derived from an EMBL/GenBank/DDBJ whole genome shotgun (WGS) entry which is preliminary data.</text>
</comment>
<feature type="compositionally biased region" description="Acidic residues" evidence="11">
    <location>
        <begin position="289"/>
        <end position="301"/>
    </location>
</feature>
<feature type="compositionally biased region" description="Basic and acidic residues" evidence="11">
    <location>
        <begin position="302"/>
        <end position="311"/>
    </location>
</feature>
<dbReference type="Proteomes" id="UP000886653">
    <property type="component" value="Unassembled WGS sequence"/>
</dbReference>
<dbReference type="GO" id="GO:0061665">
    <property type="term" value="F:SUMO ligase activity"/>
    <property type="evidence" value="ECO:0007669"/>
    <property type="project" value="TreeGrafter"/>
</dbReference>
<feature type="region of interest" description="Disordered" evidence="11">
    <location>
        <begin position="277"/>
        <end position="335"/>
    </location>
</feature>
<evidence type="ECO:0000256" key="9">
    <source>
        <dbReference type="ARBA" id="ARBA00023242"/>
    </source>
</evidence>
<keyword evidence="6 10" id="KW-0863">Zinc-finger</keyword>
<dbReference type="Gene3D" id="3.30.40.10">
    <property type="entry name" value="Zinc/RING finger domain, C3HC4 (zinc finger)"/>
    <property type="match status" value="1"/>
</dbReference>
<comment type="similarity">
    <text evidence="3">Belongs to the NSE2 family.</text>
</comment>
<keyword evidence="9" id="KW-0539">Nucleus</keyword>
<comment type="subcellular location">
    <subcellularLocation>
        <location evidence="1">Nucleus</location>
    </subcellularLocation>
</comment>
<keyword evidence="15" id="KW-1185">Reference proteome</keyword>
<evidence type="ECO:0000256" key="3">
    <source>
        <dbReference type="ARBA" id="ARBA00008212"/>
    </source>
</evidence>
<gene>
    <name evidence="14" type="ORF">CROQUDRAFT_51434</name>
</gene>
<proteinExistence type="inferred from homology"/>
<evidence type="ECO:0008006" key="16">
    <source>
        <dbReference type="Google" id="ProtNLM"/>
    </source>
</evidence>
<keyword evidence="5" id="KW-0479">Metal-binding</keyword>
<dbReference type="GO" id="GO:0005634">
    <property type="term" value="C:nucleus"/>
    <property type="evidence" value="ECO:0007669"/>
    <property type="project" value="UniProtKB-SubCell"/>
</dbReference>
<sequence>MASQYPKLQEWLEDDIIPKLPTEQKILHESLKRIDPDNLRTKLNQKVTNIKLNTMIQDTKTELRELKAPLATLSEVAASLEECEGCEEQIAEVDKHVRDVIETMRILEFRQEALTELREFLYHHDQEEAPKLDTELSKRLEEKLVEWNKLSIRKKFGGDRLYRDFRTGIWNAKGKGAGVFPSIKSFLPAGEGELESDESSDEEVAMGGSTQITKCPLCIKWLTKPVRSNLCNHPLCQKCFQDYLIQMKSKVVNCPYTGCSQRISEAIVDLDPDLEQQVKRAKRQQDQEAEKDDTDNDPFEDEQTREAENKNVKTSSKKGTQGKKKKVVVADSDDE</sequence>
<dbReference type="InterPro" id="IPR004181">
    <property type="entry name" value="Znf_MIZ"/>
</dbReference>
<protein>
    <recommendedName>
        <fullName evidence="16">RING-type domain-containing protein</fullName>
    </recommendedName>
</protein>
<keyword evidence="7" id="KW-0833">Ubl conjugation pathway</keyword>